<feature type="chain" id="PRO_5032345404" evidence="1">
    <location>
        <begin position="18"/>
        <end position="102"/>
    </location>
</feature>
<gene>
    <name evidence="2" type="ORF">ENN90_01905</name>
</gene>
<comment type="caution">
    <text evidence="2">The sequence shown here is derived from an EMBL/GenBank/DDBJ whole genome shotgun (WGS) entry which is preliminary data.</text>
</comment>
<proteinExistence type="predicted"/>
<dbReference type="EMBL" id="DSDK01000110">
    <property type="protein sequence ID" value="HDR50362.1"/>
    <property type="molecule type" value="Genomic_DNA"/>
</dbReference>
<organism evidence="2">
    <name type="scientific">Mariniphaga anaerophila</name>
    <dbReference type="NCBI Taxonomy" id="1484053"/>
    <lineage>
        <taxon>Bacteria</taxon>
        <taxon>Pseudomonadati</taxon>
        <taxon>Bacteroidota</taxon>
        <taxon>Bacteroidia</taxon>
        <taxon>Marinilabiliales</taxon>
        <taxon>Prolixibacteraceae</taxon>
        <taxon>Mariniphaga</taxon>
    </lineage>
</organism>
<evidence type="ECO:0000256" key="1">
    <source>
        <dbReference type="SAM" id="SignalP"/>
    </source>
</evidence>
<accession>A0A831PKL7</accession>
<keyword evidence="1" id="KW-0732">Signal</keyword>
<evidence type="ECO:0000313" key="2">
    <source>
        <dbReference type="EMBL" id="HDR50362.1"/>
    </source>
</evidence>
<sequence>MVFFTAFIILAFSTMQAQQMFQQFSGADIGNPKQKGDFKFDKKNQQFMLEGAGYNIWFERDEFYFVSQEVEGDFIFSANLKFEGDGVDPHRKIGLMIRSSKA</sequence>
<protein>
    <submittedName>
        <fullName evidence="2">Uncharacterized protein</fullName>
    </submittedName>
</protein>
<dbReference type="Proteomes" id="UP000886047">
    <property type="component" value="Unassembled WGS sequence"/>
</dbReference>
<dbReference type="AlphaFoldDB" id="A0A831PKL7"/>
<reference evidence="2" key="1">
    <citation type="journal article" date="2020" name="mSystems">
        <title>Genome- and Community-Level Interaction Insights into Carbon Utilization and Element Cycling Functions of Hydrothermarchaeota in Hydrothermal Sediment.</title>
        <authorList>
            <person name="Zhou Z."/>
            <person name="Liu Y."/>
            <person name="Xu W."/>
            <person name="Pan J."/>
            <person name="Luo Z.H."/>
            <person name="Li M."/>
        </authorList>
    </citation>
    <scope>NUCLEOTIDE SEQUENCE [LARGE SCALE GENOMIC DNA]</scope>
    <source>
        <strain evidence="2">SpSt-1217</strain>
    </source>
</reference>
<feature type="signal peptide" evidence="1">
    <location>
        <begin position="1"/>
        <end position="17"/>
    </location>
</feature>
<name>A0A831PKL7_9BACT</name>
<feature type="non-terminal residue" evidence="2">
    <location>
        <position position="102"/>
    </location>
</feature>